<evidence type="ECO:0000256" key="1">
    <source>
        <dbReference type="SAM" id="MobiDB-lite"/>
    </source>
</evidence>
<reference evidence="5" key="1">
    <citation type="journal article" date="2019" name="Int. J. Syst. Evol. Microbiol.">
        <title>The Global Catalogue of Microorganisms (GCM) 10K type strain sequencing project: providing services to taxonomists for standard genome sequencing and annotation.</title>
        <authorList>
            <consortium name="The Broad Institute Genomics Platform"/>
            <consortium name="The Broad Institute Genome Sequencing Center for Infectious Disease"/>
            <person name="Wu L."/>
            <person name="Ma J."/>
        </authorList>
    </citation>
    <scope>NUCLEOTIDE SEQUENCE [LARGE SCALE GENOMIC DNA]</scope>
    <source>
        <strain evidence="5">XZYJ18</strain>
    </source>
</reference>
<dbReference type="EMBL" id="JBHSFQ010000031">
    <property type="protein sequence ID" value="MFC4565033.1"/>
    <property type="molecule type" value="Genomic_DNA"/>
</dbReference>
<dbReference type="InterPro" id="IPR024535">
    <property type="entry name" value="RHGA/B-epi-like_pectate_lyase"/>
</dbReference>
<dbReference type="RefSeq" id="WP_378578653.1">
    <property type="nucleotide sequence ID" value="NZ_JBHSFQ010000031.1"/>
</dbReference>
<keyword evidence="5" id="KW-1185">Reference proteome</keyword>
<dbReference type="Pfam" id="PF12708">
    <property type="entry name" value="Pect-lyase_RHGA_epim"/>
    <property type="match status" value="1"/>
</dbReference>
<name>A0ABV9E5Z8_9ACTN</name>
<dbReference type="Proteomes" id="UP001595923">
    <property type="component" value="Unassembled WGS sequence"/>
</dbReference>
<dbReference type="InterPro" id="IPR006626">
    <property type="entry name" value="PbH1"/>
</dbReference>
<dbReference type="SUPFAM" id="SSF51126">
    <property type="entry name" value="Pectin lyase-like"/>
    <property type="match status" value="2"/>
</dbReference>
<dbReference type="InterPro" id="IPR039448">
    <property type="entry name" value="Beta_helix"/>
</dbReference>
<accession>A0ABV9E5Z8</accession>
<proteinExistence type="predicted"/>
<feature type="region of interest" description="Disordered" evidence="1">
    <location>
        <begin position="361"/>
        <end position="382"/>
    </location>
</feature>
<protein>
    <submittedName>
        <fullName evidence="4">Right-handed parallel beta-helix repeat-containing protein</fullName>
    </submittedName>
</protein>
<comment type="caution">
    <text evidence="4">The sequence shown here is derived from an EMBL/GenBank/DDBJ whole genome shotgun (WGS) entry which is preliminary data.</text>
</comment>
<organism evidence="4 5">
    <name type="scientific">Nocardiopsis mangrovi</name>
    <dbReference type="NCBI Taxonomy" id="1179818"/>
    <lineage>
        <taxon>Bacteria</taxon>
        <taxon>Bacillati</taxon>
        <taxon>Actinomycetota</taxon>
        <taxon>Actinomycetes</taxon>
        <taxon>Streptosporangiales</taxon>
        <taxon>Nocardiopsidaceae</taxon>
        <taxon>Nocardiopsis</taxon>
    </lineage>
</organism>
<feature type="domain" description="Rhamnogalacturonase A/B/Epimerase-like pectate lyase" evidence="2">
    <location>
        <begin position="157"/>
        <end position="214"/>
    </location>
</feature>
<sequence>MARTYLRGTWRAETQDGRPIPYAQASVWDAAEGGQQVTDLRTLDGALIPGGLLECDAWGYISLPGWIDPADVPHLFLIGSPDGSIPGVGRVHLAPADTPARVTSLETQHAGLAGRVVGLENSRGAPGGIATLDMTGRVPAAQLPPGGPGGGGMTGVRDVVAYDADPTGATDATAAIQAALSDAGAAGGGVVWVPGGLYSIRSGPLRIYRGTHLWLAPDAVIRRDAPGTMLLNGDADQNYGGYSGHGDLLIEGGTWNANGTVVGQHNMVISIGHARRVTIRDTVILDVPGYHAIEANSTETLQVERVTCAGFVDSVGDRGFSEAIQLDGAFRQSVFGGFGPYDATPCRDVVITGCTVTTSGTPGSGPWGRGIGSHSASPDQQHSDIRVIGNHIEATREYAVGAYTWRDAIISANTIRQCGAGIWVRSLDSSKAADRTRPDGSSITGSQRLSGIVITNNIVNDTATIAGAPSTSVGAIIVEGETTGLVTEVVVGDNVVDGSGTVGLRISNVTTYSIARNVLNAIGSTAISQLSTRAGVIADNSISSPTGSGISVDSRQLAAGTATDVTVHRNVIRGAGSNGIHLFAGSDLLIADNTVNGATGYGMQVSTGTEHSTIADNRVRGTGSAGINITNTCHYMKLFGNVARQTSGGVVVPTTDADNLSTNNSTTADNQTIAA</sequence>
<evidence type="ECO:0000259" key="3">
    <source>
        <dbReference type="Pfam" id="PF13229"/>
    </source>
</evidence>
<dbReference type="Gene3D" id="2.160.20.10">
    <property type="entry name" value="Single-stranded right-handed beta-helix, Pectin lyase-like"/>
    <property type="match status" value="2"/>
</dbReference>
<dbReference type="InterPro" id="IPR012334">
    <property type="entry name" value="Pectin_lyas_fold"/>
</dbReference>
<dbReference type="InterPro" id="IPR011050">
    <property type="entry name" value="Pectin_lyase_fold/virulence"/>
</dbReference>
<feature type="region of interest" description="Disordered" evidence="1">
    <location>
        <begin position="656"/>
        <end position="675"/>
    </location>
</feature>
<feature type="compositionally biased region" description="Gly residues" evidence="1">
    <location>
        <begin position="362"/>
        <end position="371"/>
    </location>
</feature>
<gene>
    <name evidence="4" type="ORF">ACFO4E_24520</name>
</gene>
<evidence type="ECO:0000259" key="2">
    <source>
        <dbReference type="Pfam" id="PF12708"/>
    </source>
</evidence>
<feature type="domain" description="Right handed beta helix" evidence="3">
    <location>
        <begin position="503"/>
        <end position="665"/>
    </location>
</feature>
<dbReference type="SMART" id="SM00710">
    <property type="entry name" value="PbH1"/>
    <property type="match status" value="10"/>
</dbReference>
<evidence type="ECO:0000313" key="4">
    <source>
        <dbReference type="EMBL" id="MFC4565033.1"/>
    </source>
</evidence>
<evidence type="ECO:0000313" key="5">
    <source>
        <dbReference type="Proteomes" id="UP001595923"/>
    </source>
</evidence>
<dbReference type="Pfam" id="PF13229">
    <property type="entry name" value="Beta_helix"/>
    <property type="match status" value="1"/>
</dbReference>